<dbReference type="AlphaFoldDB" id="A0A8H6NKP1"/>
<accession>A0A8H6NKP1</accession>
<evidence type="ECO:0000313" key="1">
    <source>
        <dbReference type="EMBL" id="KAF6835996.1"/>
    </source>
</evidence>
<proteinExistence type="predicted"/>
<comment type="caution">
    <text evidence="1">The sequence shown here is derived from an EMBL/GenBank/DDBJ whole genome shotgun (WGS) entry which is preliminary data.</text>
</comment>
<dbReference type="EMBL" id="WIGO01000035">
    <property type="protein sequence ID" value="KAF6835996.1"/>
    <property type="molecule type" value="Genomic_DNA"/>
</dbReference>
<dbReference type="Proteomes" id="UP000654918">
    <property type="component" value="Unassembled WGS sequence"/>
</dbReference>
<gene>
    <name evidence="1" type="ORF">CPLU01_03901</name>
</gene>
<sequence length="87" mass="10012">MVQRVRGSRKRIALAKAWELGLKKKLPLLQQEFDHVAENPKLLELADVDQLDSAVRRTEALTDDCMDKDDWPQPGEFDGWNGCFAMR</sequence>
<organism evidence="1 2">
    <name type="scientific">Colletotrichum plurivorum</name>
    <dbReference type="NCBI Taxonomy" id="2175906"/>
    <lineage>
        <taxon>Eukaryota</taxon>
        <taxon>Fungi</taxon>
        <taxon>Dikarya</taxon>
        <taxon>Ascomycota</taxon>
        <taxon>Pezizomycotina</taxon>
        <taxon>Sordariomycetes</taxon>
        <taxon>Hypocreomycetidae</taxon>
        <taxon>Glomerellales</taxon>
        <taxon>Glomerellaceae</taxon>
        <taxon>Colletotrichum</taxon>
        <taxon>Colletotrichum orchidearum species complex</taxon>
    </lineage>
</organism>
<reference evidence="1" key="1">
    <citation type="journal article" date="2020" name="Phytopathology">
        <title>Genome Sequence Resources of Colletotrichum truncatum, C. plurivorum, C. musicola, and C. sojae: Four Species Pathogenic to Soybean (Glycine max).</title>
        <authorList>
            <person name="Rogerio F."/>
            <person name="Boufleur T.R."/>
            <person name="Ciampi-Guillardi M."/>
            <person name="Sukno S.A."/>
            <person name="Thon M.R."/>
            <person name="Massola Junior N.S."/>
            <person name="Baroncelli R."/>
        </authorList>
    </citation>
    <scope>NUCLEOTIDE SEQUENCE</scope>
    <source>
        <strain evidence="1">LFN00145</strain>
    </source>
</reference>
<keyword evidence="2" id="KW-1185">Reference proteome</keyword>
<protein>
    <submittedName>
        <fullName evidence="1">Uncharacterized protein</fullName>
    </submittedName>
</protein>
<evidence type="ECO:0000313" key="2">
    <source>
        <dbReference type="Proteomes" id="UP000654918"/>
    </source>
</evidence>
<name>A0A8H6NKP1_9PEZI</name>